<dbReference type="SUPFAM" id="SSF53067">
    <property type="entry name" value="Actin-like ATPase domain"/>
    <property type="match status" value="1"/>
</dbReference>
<reference evidence="2 3" key="1">
    <citation type="submission" date="2011-01" db="EMBL/GenBank/DDBJ databases">
        <authorList>
            <person name="Muzny D."/>
            <person name="Qin X."/>
            <person name="Deng J."/>
            <person name="Jiang H."/>
            <person name="Liu Y."/>
            <person name="Qu J."/>
            <person name="Song X.-Z."/>
            <person name="Zhang L."/>
            <person name="Thornton R."/>
            <person name="Coyle M."/>
            <person name="Francisco L."/>
            <person name="Jackson L."/>
            <person name="Javaid M."/>
            <person name="Korchina V."/>
            <person name="Kovar C."/>
            <person name="Mata R."/>
            <person name="Mathew T."/>
            <person name="Ngo R."/>
            <person name="Nguyen L."/>
            <person name="Nguyen N."/>
            <person name="Okwuonu G."/>
            <person name="Ongeri F."/>
            <person name="Pham C."/>
            <person name="Simmons D."/>
            <person name="Wilczek-Boney K."/>
            <person name="Hale W."/>
            <person name="Jakkamsetti A."/>
            <person name="Pham P."/>
            <person name="Ruth R."/>
            <person name="San Lucas F."/>
            <person name="Warren J."/>
            <person name="Zhang J."/>
            <person name="Zhao Z."/>
            <person name="Zhou C."/>
            <person name="Zhu D."/>
            <person name="Lee S."/>
            <person name="Bess C."/>
            <person name="Blankenburg K."/>
            <person name="Forbes L."/>
            <person name="Fu Q."/>
            <person name="Gubbala S."/>
            <person name="Hirani K."/>
            <person name="Jayaseelan J.C."/>
            <person name="Lara F."/>
            <person name="Munidasa M."/>
            <person name="Palculict T."/>
            <person name="Patil S."/>
            <person name="Pu L.-L."/>
            <person name="Saada N."/>
            <person name="Tang L."/>
            <person name="Weissenberger G."/>
            <person name="Zhu Y."/>
            <person name="Hemphill L."/>
            <person name="Shang Y."/>
            <person name="Youmans B."/>
            <person name="Ayvaz T."/>
            <person name="Ross M."/>
            <person name="Santibanez J."/>
            <person name="Aqrawi P."/>
            <person name="Gross S."/>
            <person name="Joshi V."/>
            <person name="Fowler G."/>
            <person name="Nazareth L."/>
            <person name="Reid J."/>
            <person name="Worley K."/>
            <person name="Petrosino J."/>
            <person name="Highlander S."/>
            <person name="Gibbs R."/>
        </authorList>
    </citation>
    <scope>NUCLEOTIDE SEQUENCE [LARGE SCALE GENOMIC DNA]</scope>
    <source>
        <strain evidence="2 3">DSM 16608</strain>
    </source>
</reference>
<dbReference type="EC" id="2.7.1.2" evidence="2"/>
<dbReference type="InterPro" id="IPR043129">
    <property type="entry name" value="ATPase_NBD"/>
</dbReference>
<dbReference type="InterPro" id="IPR049874">
    <property type="entry name" value="ROK_cs"/>
</dbReference>
<dbReference type="EMBL" id="AEWX01000014">
    <property type="protein sequence ID" value="EGC20465.1"/>
    <property type="molecule type" value="Genomic_DNA"/>
</dbReference>
<proteinExistence type="inferred from homology"/>
<evidence type="ECO:0000256" key="1">
    <source>
        <dbReference type="ARBA" id="ARBA00006479"/>
    </source>
</evidence>
<keyword evidence="3" id="KW-1185">Reference proteome</keyword>
<dbReference type="AlphaFoldDB" id="F0F5S8"/>
<evidence type="ECO:0000313" key="2">
    <source>
        <dbReference type="EMBL" id="EGC20465.1"/>
    </source>
</evidence>
<dbReference type="Proteomes" id="UP000005697">
    <property type="component" value="Unassembled WGS sequence"/>
</dbReference>
<dbReference type="PROSITE" id="PS01125">
    <property type="entry name" value="ROK"/>
    <property type="match status" value="1"/>
</dbReference>
<dbReference type="InterPro" id="IPR000600">
    <property type="entry name" value="ROK"/>
</dbReference>
<evidence type="ECO:0000313" key="3">
    <source>
        <dbReference type="Proteomes" id="UP000005697"/>
    </source>
</evidence>
<keyword evidence="2" id="KW-0808">Transferase</keyword>
<dbReference type="eggNOG" id="COG1940">
    <property type="taxonomic scope" value="Bacteria"/>
</dbReference>
<name>F0F5S8_9BACT</name>
<gene>
    <name evidence="2" type="primary">glk</name>
    <name evidence="2" type="ORF">HMPREF9141_0944</name>
</gene>
<dbReference type="GO" id="GO:0004340">
    <property type="term" value="F:glucokinase activity"/>
    <property type="evidence" value="ECO:0007669"/>
    <property type="project" value="UniProtKB-EC"/>
</dbReference>
<dbReference type="Gene3D" id="3.30.420.40">
    <property type="match status" value="2"/>
</dbReference>
<accession>F0F5S8</accession>
<comment type="similarity">
    <text evidence="1">Belongs to the ROK (NagC/XylR) family.</text>
</comment>
<dbReference type="STRING" id="888743.HMPREF9141_0944"/>
<dbReference type="HOGENOM" id="CLU_036604_0_1_10"/>
<dbReference type="Pfam" id="PF00480">
    <property type="entry name" value="ROK"/>
    <property type="match status" value="1"/>
</dbReference>
<sequence length="354" mass="37726">MVLHFFHNFAHIIVKLKTYIVMDITEQKPVVAGLEKPFVIGLDLGGTNAVFGIVDQRGQVLATNSIKTQAYKTVDDFVEAGVEALRPLVLKYGGISQFRAMGIGAPNGNFYRGTIEFAPNLSWGHDGVVPLGDMFSEKLGIPVGLTNDANAAAIGEMQYGVARGMKDFIMITLGTGVGSGIVINGQMVYGSDGFAGELGHVVMVRGEKGRSCGCGRTGCLEAYCSATGVARTAREFLKESDEDSLLRELKPAKITSLDVSIAAGRGDALAKRVYEFTGNMLGEACADFATFSSPEAFIFFGGLTKAGDLLMQPIIRSYKEHALEIFKDKPKFLVSSLDDAAAAVLGASAIGWEL</sequence>
<comment type="caution">
    <text evidence="2">The sequence shown here is derived from an EMBL/GenBank/DDBJ whole genome shotgun (WGS) entry which is preliminary data.</text>
</comment>
<protein>
    <submittedName>
        <fullName evidence="2">ROK family protein</fullName>
        <ecNumber evidence="2">2.7.1.2</ecNumber>
    </submittedName>
</protein>
<dbReference type="PANTHER" id="PTHR18964">
    <property type="entry name" value="ROK (REPRESSOR, ORF, KINASE) FAMILY"/>
    <property type="match status" value="1"/>
</dbReference>
<organism evidence="2 3">
    <name type="scientific">Prevotella multiformis DSM 16608</name>
    <dbReference type="NCBI Taxonomy" id="888743"/>
    <lineage>
        <taxon>Bacteria</taxon>
        <taxon>Pseudomonadati</taxon>
        <taxon>Bacteroidota</taxon>
        <taxon>Bacteroidia</taxon>
        <taxon>Bacteroidales</taxon>
        <taxon>Prevotellaceae</taxon>
        <taxon>Prevotella</taxon>
    </lineage>
</organism>
<dbReference type="PANTHER" id="PTHR18964:SF149">
    <property type="entry name" value="BIFUNCTIONAL UDP-N-ACETYLGLUCOSAMINE 2-EPIMERASE_N-ACETYLMANNOSAMINE KINASE"/>
    <property type="match status" value="1"/>
</dbReference>